<keyword evidence="3" id="KW-1185">Reference proteome</keyword>
<feature type="compositionally biased region" description="Polar residues" evidence="1">
    <location>
        <begin position="88"/>
        <end position="100"/>
    </location>
</feature>
<name>A0ABU6TS15_9FABA</name>
<accession>A0ABU6TS15</accession>
<organism evidence="2 3">
    <name type="scientific">Stylosanthes scabra</name>
    <dbReference type="NCBI Taxonomy" id="79078"/>
    <lineage>
        <taxon>Eukaryota</taxon>
        <taxon>Viridiplantae</taxon>
        <taxon>Streptophyta</taxon>
        <taxon>Embryophyta</taxon>
        <taxon>Tracheophyta</taxon>
        <taxon>Spermatophyta</taxon>
        <taxon>Magnoliopsida</taxon>
        <taxon>eudicotyledons</taxon>
        <taxon>Gunneridae</taxon>
        <taxon>Pentapetalae</taxon>
        <taxon>rosids</taxon>
        <taxon>fabids</taxon>
        <taxon>Fabales</taxon>
        <taxon>Fabaceae</taxon>
        <taxon>Papilionoideae</taxon>
        <taxon>50 kb inversion clade</taxon>
        <taxon>dalbergioids sensu lato</taxon>
        <taxon>Dalbergieae</taxon>
        <taxon>Pterocarpus clade</taxon>
        <taxon>Stylosanthes</taxon>
    </lineage>
</organism>
<proteinExistence type="predicted"/>
<feature type="compositionally biased region" description="Polar residues" evidence="1">
    <location>
        <begin position="36"/>
        <end position="49"/>
    </location>
</feature>
<gene>
    <name evidence="2" type="ORF">PIB30_084398</name>
</gene>
<dbReference type="Proteomes" id="UP001341840">
    <property type="component" value="Unassembled WGS sequence"/>
</dbReference>
<evidence type="ECO:0000313" key="2">
    <source>
        <dbReference type="EMBL" id="MED6151637.1"/>
    </source>
</evidence>
<reference evidence="2 3" key="1">
    <citation type="journal article" date="2023" name="Plants (Basel)">
        <title>Bridging the Gap: Combining Genomics and Transcriptomics Approaches to Understand Stylosanthes scabra, an Orphan Legume from the Brazilian Caatinga.</title>
        <authorList>
            <person name="Ferreira-Neto J.R.C."/>
            <person name="da Silva M.D."/>
            <person name="Binneck E."/>
            <person name="de Melo N.F."/>
            <person name="da Silva R.H."/>
            <person name="de Melo A.L.T.M."/>
            <person name="Pandolfi V."/>
            <person name="Bustamante F.O."/>
            <person name="Brasileiro-Vidal A.C."/>
            <person name="Benko-Iseppon A.M."/>
        </authorList>
    </citation>
    <scope>NUCLEOTIDE SEQUENCE [LARGE SCALE GENOMIC DNA]</scope>
    <source>
        <tissue evidence="2">Leaves</tissue>
    </source>
</reference>
<comment type="caution">
    <text evidence="2">The sequence shown here is derived from an EMBL/GenBank/DDBJ whole genome shotgun (WGS) entry which is preliminary data.</text>
</comment>
<sequence length="106" mass="11659">MGKKRARRDQYNRRSFTFAPLIPFIVATFTISHPRTLSSPSVTVNPQRNSSPSPHPPSSPSTLVTVRRVSPSQHHHLPPSPLLRTVTAFPTTTHPHQGSVNIVGVP</sequence>
<feature type="region of interest" description="Disordered" evidence="1">
    <location>
        <begin position="36"/>
        <end position="106"/>
    </location>
</feature>
<protein>
    <submittedName>
        <fullName evidence="2">Uncharacterized protein</fullName>
    </submittedName>
</protein>
<dbReference type="EMBL" id="JASCZI010091989">
    <property type="protein sequence ID" value="MED6151637.1"/>
    <property type="molecule type" value="Genomic_DNA"/>
</dbReference>
<evidence type="ECO:0000313" key="3">
    <source>
        <dbReference type="Proteomes" id="UP001341840"/>
    </source>
</evidence>
<evidence type="ECO:0000256" key="1">
    <source>
        <dbReference type="SAM" id="MobiDB-lite"/>
    </source>
</evidence>